<organism evidence="1 2">
    <name type="scientific">Halocatena marina</name>
    <dbReference type="NCBI Taxonomy" id="2934937"/>
    <lineage>
        <taxon>Archaea</taxon>
        <taxon>Methanobacteriati</taxon>
        <taxon>Methanobacteriota</taxon>
        <taxon>Stenosarchaea group</taxon>
        <taxon>Halobacteria</taxon>
        <taxon>Halobacteriales</taxon>
        <taxon>Natronomonadaceae</taxon>
        <taxon>Halocatena</taxon>
    </lineage>
</organism>
<accession>A0ABD5YV99</accession>
<proteinExistence type="predicted"/>
<dbReference type="AlphaFoldDB" id="A0ABD5YV99"/>
<reference evidence="1 2" key="1">
    <citation type="journal article" date="2019" name="Int. J. Syst. Evol. Microbiol.">
        <title>The Global Catalogue of Microorganisms (GCM) 10K type strain sequencing project: providing services to taxonomists for standard genome sequencing and annotation.</title>
        <authorList>
            <consortium name="The Broad Institute Genomics Platform"/>
            <consortium name="The Broad Institute Genome Sequencing Center for Infectious Disease"/>
            <person name="Wu L."/>
            <person name="Ma J."/>
        </authorList>
    </citation>
    <scope>NUCLEOTIDE SEQUENCE [LARGE SCALE GENOMIC DNA]</scope>
    <source>
        <strain evidence="1 2">RDMS1</strain>
    </source>
</reference>
<dbReference type="RefSeq" id="WP_390207080.1">
    <property type="nucleotide sequence ID" value="NZ_JBHTAX010000007.1"/>
</dbReference>
<evidence type="ECO:0000313" key="1">
    <source>
        <dbReference type="EMBL" id="MFC7193244.1"/>
    </source>
</evidence>
<dbReference type="Proteomes" id="UP001596417">
    <property type="component" value="Unassembled WGS sequence"/>
</dbReference>
<protein>
    <submittedName>
        <fullName evidence="1">Uncharacterized protein</fullName>
    </submittedName>
</protein>
<sequence>MIAGTPASSIAMGRADSSTRMVTNSSVDAYHRIRTAAIIASILIATPTKQLSNHDVSR</sequence>
<comment type="caution">
    <text evidence="1">The sequence shown here is derived from an EMBL/GenBank/DDBJ whole genome shotgun (WGS) entry which is preliminary data.</text>
</comment>
<evidence type="ECO:0000313" key="2">
    <source>
        <dbReference type="Proteomes" id="UP001596417"/>
    </source>
</evidence>
<name>A0ABD5YV99_9EURY</name>
<gene>
    <name evidence="1" type="ORF">ACFQL7_27945</name>
</gene>
<keyword evidence="2" id="KW-1185">Reference proteome</keyword>
<dbReference type="EMBL" id="JBHTAX010000007">
    <property type="protein sequence ID" value="MFC7193244.1"/>
    <property type="molecule type" value="Genomic_DNA"/>
</dbReference>